<keyword evidence="2" id="KW-0812">Transmembrane</keyword>
<dbReference type="RefSeq" id="WP_271687479.1">
    <property type="nucleotide sequence ID" value="NZ_CP116423.1"/>
</dbReference>
<dbReference type="InterPro" id="IPR036566">
    <property type="entry name" value="PYNP-like_C_sf"/>
</dbReference>
<feature type="transmembrane region" description="Helical" evidence="2">
    <location>
        <begin position="63"/>
        <end position="88"/>
    </location>
</feature>
<dbReference type="EMBL" id="CP116423">
    <property type="protein sequence ID" value="WCE69181.1"/>
    <property type="molecule type" value="Genomic_DNA"/>
</dbReference>
<feature type="transmembrane region" description="Helical" evidence="2">
    <location>
        <begin position="22"/>
        <end position="43"/>
    </location>
</feature>
<dbReference type="Proteomes" id="UP001210770">
    <property type="component" value="Chromosome"/>
</dbReference>
<feature type="transmembrane region" description="Helical" evidence="2">
    <location>
        <begin position="139"/>
        <end position="161"/>
    </location>
</feature>
<protein>
    <submittedName>
        <fullName evidence="3">DUF2254 domain-containing protein</fullName>
    </submittedName>
</protein>
<evidence type="ECO:0000313" key="4">
    <source>
        <dbReference type="Proteomes" id="UP001210770"/>
    </source>
</evidence>
<evidence type="ECO:0000256" key="2">
    <source>
        <dbReference type="SAM" id="Phobius"/>
    </source>
</evidence>
<reference evidence="3" key="1">
    <citation type="submission" date="2023-01" db="EMBL/GenBank/DDBJ databases">
        <title>Comparative genomic analysis of cold water coral derived Sulfitobacter faviae: insights into their metabolism and habitat adaptation.</title>
        <authorList>
            <person name="Guo Y."/>
            <person name="Lin S."/>
            <person name="Huang Z."/>
            <person name="Tang K."/>
            <person name="Wang X."/>
        </authorList>
    </citation>
    <scope>NUCLEOTIDE SEQUENCE</scope>
    <source>
        <strain evidence="3">SCSIO W_1865</strain>
    </source>
</reference>
<dbReference type="SUPFAM" id="SSF54680">
    <property type="entry name" value="Pyrimidine nucleoside phosphorylase C-terminal domain"/>
    <property type="match status" value="1"/>
</dbReference>
<name>A0AAX3LKD1_9RHOB</name>
<feature type="transmembrane region" description="Helical" evidence="2">
    <location>
        <begin position="109"/>
        <end position="127"/>
    </location>
</feature>
<dbReference type="GO" id="GO:0016763">
    <property type="term" value="F:pentosyltransferase activity"/>
    <property type="evidence" value="ECO:0007669"/>
    <property type="project" value="InterPro"/>
</dbReference>
<accession>A0AAX3LKD1</accession>
<dbReference type="InterPro" id="IPR018723">
    <property type="entry name" value="DUF2254_membrane"/>
</dbReference>
<gene>
    <name evidence="3" type="ORF">PL336_10240</name>
</gene>
<keyword evidence="2" id="KW-1133">Transmembrane helix</keyword>
<dbReference type="Pfam" id="PF10011">
    <property type="entry name" value="DUF2254"/>
    <property type="match status" value="1"/>
</dbReference>
<evidence type="ECO:0000256" key="1">
    <source>
        <dbReference type="ARBA" id="ARBA00022679"/>
    </source>
</evidence>
<evidence type="ECO:0000313" key="3">
    <source>
        <dbReference type="EMBL" id="WCE69181.1"/>
    </source>
</evidence>
<dbReference type="AlphaFoldDB" id="A0AAX3LKD1"/>
<keyword evidence="2" id="KW-0472">Membrane</keyword>
<dbReference type="GO" id="GO:0006213">
    <property type="term" value="P:pyrimidine nucleoside metabolic process"/>
    <property type="evidence" value="ECO:0007669"/>
    <property type="project" value="InterPro"/>
</dbReference>
<sequence>MNIKDLIPHTLFRKAREYSRKLWVRVVFMGLLAFVALGLTQLFEPLVPKEVATRLTGEAADRLLQIIADAMLAVTIFSITIMVTVYRASSAQFTPRAHRLIIQDRTTQNTLAVFIGAYVYALVAIIMRELGIYVDERSFVLFLTTVLVLAIIVIFLIRWVLHLQSFGSLIDTTRQIEAVTTSLFKERLKTPCMGGHPLTGPVPDEARPIFAPESGYIQHIYPEALDQQARDHGVAIYMPRRIGDFVFVGEPLVMVTRRGSPQDAEHDWDSLEQKVLETVQLGDLRTFDQDPRFGLRVLGEVASKALSPGINDGGTAIDVITRIGRVLSYYSDEAKPGGKVALPNLHIPPIPADALIEDGFGALARDGASVVDVQMVLQEVLTGLMQHPDLGLSAAARDAAEDHLRRAFEEVPFGPDRARIWSAACKDVQAAVETPA</sequence>
<organism evidence="3 4">
    <name type="scientific">Sulfitobacter faviae</name>
    <dbReference type="NCBI Taxonomy" id="1775881"/>
    <lineage>
        <taxon>Bacteria</taxon>
        <taxon>Pseudomonadati</taxon>
        <taxon>Pseudomonadota</taxon>
        <taxon>Alphaproteobacteria</taxon>
        <taxon>Rhodobacterales</taxon>
        <taxon>Roseobacteraceae</taxon>
        <taxon>Sulfitobacter</taxon>
    </lineage>
</organism>
<keyword evidence="1" id="KW-0808">Transferase</keyword>
<proteinExistence type="predicted"/>